<feature type="compositionally biased region" description="Basic and acidic residues" evidence="1">
    <location>
        <begin position="22"/>
        <end position="31"/>
    </location>
</feature>
<feature type="compositionally biased region" description="Polar residues" evidence="1">
    <location>
        <begin position="746"/>
        <end position="774"/>
    </location>
</feature>
<dbReference type="AlphaFoldDB" id="A0A9W8E9H5"/>
<dbReference type="InterPro" id="IPR045967">
    <property type="entry name" value="HAM1-like_N"/>
</dbReference>
<dbReference type="PANTHER" id="PTHR31138">
    <property type="entry name" value="CHROMOSOME 19, WHOLE GENOME SHOTGUN SEQUENCE"/>
    <property type="match status" value="1"/>
</dbReference>
<evidence type="ECO:0000313" key="4">
    <source>
        <dbReference type="EMBL" id="KAJ1968714.1"/>
    </source>
</evidence>
<keyword evidence="5" id="KW-1185">Reference proteome</keyword>
<evidence type="ECO:0000313" key="5">
    <source>
        <dbReference type="Proteomes" id="UP001150925"/>
    </source>
</evidence>
<feature type="domain" description="HAM1-like N-terminal" evidence="3">
    <location>
        <begin position="66"/>
        <end position="199"/>
    </location>
</feature>
<dbReference type="Proteomes" id="UP001150925">
    <property type="component" value="Unassembled WGS sequence"/>
</dbReference>
<dbReference type="SUPFAM" id="SSF55394">
    <property type="entry name" value="Bactericidal permeability-increasing protein, BPI"/>
    <property type="match status" value="1"/>
</dbReference>
<dbReference type="EMBL" id="JANBPY010000145">
    <property type="protein sequence ID" value="KAJ1968714.1"/>
    <property type="molecule type" value="Genomic_DNA"/>
</dbReference>
<feature type="domain" description="HAM1-like N-terminal" evidence="3">
    <location>
        <begin position="261"/>
        <end position="538"/>
    </location>
</feature>
<dbReference type="Pfam" id="PF14613">
    <property type="entry name" value="HAM1_C"/>
    <property type="match status" value="1"/>
</dbReference>
<dbReference type="InterPro" id="IPR017943">
    <property type="entry name" value="Bactericidal_perm-incr_a/b_dom"/>
</dbReference>
<dbReference type="Gene3D" id="3.15.10.10">
    <property type="entry name" value="Bactericidal permeability-increasing protein, domain 1"/>
    <property type="match status" value="1"/>
</dbReference>
<dbReference type="InterPro" id="IPR027842">
    <property type="entry name" value="HAM1-like_C"/>
</dbReference>
<feature type="region of interest" description="Disordered" evidence="1">
    <location>
        <begin position="203"/>
        <end position="267"/>
    </location>
</feature>
<dbReference type="Pfam" id="PF19343">
    <property type="entry name" value="HAM1_N"/>
    <property type="match status" value="2"/>
</dbReference>
<accession>A0A9W8E9H5</accession>
<feature type="region of interest" description="Disordered" evidence="1">
    <location>
        <begin position="710"/>
        <end position="804"/>
    </location>
</feature>
<protein>
    <submittedName>
        <fullName evidence="4">Uncharacterized protein</fullName>
    </submittedName>
</protein>
<dbReference type="PANTHER" id="PTHR31138:SF1">
    <property type="entry name" value="PDZ DOMAIN-CONTAINING PROTEIN"/>
    <property type="match status" value="1"/>
</dbReference>
<gene>
    <name evidence="4" type="ORF">IWQ62_001074</name>
</gene>
<feature type="compositionally biased region" description="Polar residues" evidence="1">
    <location>
        <begin position="206"/>
        <end position="222"/>
    </location>
</feature>
<evidence type="ECO:0000256" key="1">
    <source>
        <dbReference type="SAM" id="MobiDB-lite"/>
    </source>
</evidence>
<proteinExistence type="predicted"/>
<reference evidence="4" key="1">
    <citation type="submission" date="2022-07" db="EMBL/GenBank/DDBJ databases">
        <title>Phylogenomic reconstructions and comparative analyses of Kickxellomycotina fungi.</title>
        <authorList>
            <person name="Reynolds N.K."/>
            <person name="Stajich J.E."/>
            <person name="Barry K."/>
            <person name="Grigoriev I.V."/>
            <person name="Crous P."/>
            <person name="Smith M.E."/>
        </authorList>
    </citation>
    <scope>NUCLEOTIDE SEQUENCE</scope>
    <source>
        <strain evidence="4">RSA 1196</strain>
    </source>
</reference>
<feature type="domain" description="HAM1-like C-terminal" evidence="2">
    <location>
        <begin position="657"/>
        <end position="753"/>
    </location>
</feature>
<feature type="compositionally biased region" description="Basic and acidic residues" evidence="1">
    <location>
        <begin position="249"/>
        <end position="265"/>
    </location>
</feature>
<dbReference type="GO" id="GO:0008289">
    <property type="term" value="F:lipid binding"/>
    <property type="evidence" value="ECO:0007669"/>
    <property type="project" value="InterPro"/>
</dbReference>
<comment type="caution">
    <text evidence="4">The sequence shown here is derived from an EMBL/GenBank/DDBJ whole genome shotgun (WGS) entry which is preliminary data.</text>
</comment>
<feature type="compositionally biased region" description="Polar residues" evidence="1">
    <location>
        <begin position="788"/>
        <end position="804"/>
    </location>
</feature>
<organism evidence="4 5">
    <name type="scientific">Dispira parvispora</name>
    <dbReference type="NCBI Taxonomy" id="1520584"/>
    <lineage>
        <taxon>Eukaryota</taxon>
        <taxon>Fungi</taxon>
        <taxon>Fungi incertae sedis</taxon>
        <taxon>Zoopagomycota</taxon>
        <taxon>Kickxellomycotina</taxon>
        <taxon>Dimargaritomycetes</taxon>
        <taxon>Dimargaritales</taxon>
        <taxon>Dimargaritaceae</taxon>
        <taxon>Dispira</taxon>
    </lineage>
</organism>
<feature type="compositionally biased region" description="Basic residues" evidence="1">
    <location>
        <begin position="549"/>
        <end position="559"/>
    </location>
</feature>
<feature type="region of interest" description="Disordered" evidence="1">
    <location>
        <begin position="1"/>
        <end position="78"/>
    </location>
</feature>
<name>A0A9W8E9H5_9FUNG</name>
<evidence type="ECO:0000259" key="2">
    <source>
        <dbReference type="Pfam" id="PF14613"/>
    </source>
</evidence>
<feature type="region of interest" description="Disordered" evidence="1">
    <location>
        <begin position="547"/>
        <end position="576"/>
    </location>
</feature>
<sequence>MAGNKRAQNSSRRRSSVSKKLPVRERFERLTAEGVPSSDIPLSEMTEEERALSARGHSQRAAKEAKAGRLPSTEKMTEGLDRVRLSDNAQGLSAEGQQVAEDVDRLARSTQQVLEEKNQHGELQQVIYHGSRAGRNVTESGHVGEVQTTAGQSGRASKELTRNLRQRVNHVSRLMVTSPAFRQLLADMLSLFQDVIRKGELPKDQGLSQGASGPERMQQSTVPRRADSTKMRVGPVPSAGAGNTGRGNFHGERVETEPRVEEDRTTQVAGVTLTPEQKDHFIHRFKQLLREMQRDQSYRTAIEDVFVLLSELRNHLGRASGEAKERARLHSQEDQDLQLTIHNARQLVENFANGYSTKRLYHALRDLMNTMRSDIRIQELMHDTKLFVMRALREPPFVDSRRFLDEANQLLDGHHALFDIYAQHASDTVGQEMRALQRGFQEDPATAQWTGDLQKLLRDMFCDAKGRPTVKTDLIRDAIQVLPRLARAARYLPLPRIQYADEQFEYAVDNIVLSLSHIVPSDITLATRTNVDFGDYGKSLGDTIETKAHRARQRASRRRSSGEISSTSATEEEEDIGMGDTSHVVAFDIHNVVCIARNATFYYMKKAGFPKMADSGMADLVMNESKGLDLHVVVRVLPGETKAAGNVVQVVKVDTRLRSIKLKLHSTRHDILYKVFSPVINSTMRKRIQSELKRHLRSFVEDINVRITQRAQQKQIERASTGGYGEEMSSQRQSSRAGAQIRSAAPQSTQHQQPQVEMGPNRSQPTATTLSSGKNPRRVVDPQDLAMNEQTMMAQQQPNVGGHR</sequence>
<feature type="compositionally biased region" description="Low complexity" evidence="1">
    <location>
        <begin position="730"/>
        <end position="745"/>
    </location>
</feature>
<evidence type="ECO:0000259" key="3">
    <source>
        <dbReference type="Pfam" id="PF19343"/>
    </source>
</evidence>
<dbReference type="OrthoDB" id="19394at2759"/>